<dbReference type="GO" id="GO:0003678">
    <property type="term" value="F:DNA helicase activity"/>
    <property type="evidence" value="ECO:0007669"/>
    <property type="project" value="UniProtKB-EC"/>
</dbReference>
<keyword evidence="5" id="KW-0269">Exonuclease</keyword>
<dbReference type="InterPro" id="IPR012340">
    <property type="entry name" value="NA-bd_OB-fold"/>
</dbReference>
<dbReference type="GO" id="GO:0003723">
    <property type="term" value="F:RNA binding"/>
    <property type="evidence" value="ECO:0007669"/>
    <property type="project" value="InterPro"/>
</dbReference>
<evidence type="ECO:0000259" key="2">
    <source>
        <dbReference type="SMART" id="SM00382"/>
    </source>
</evidence>
<dbReference type="SMART" id="SM00487">
    <property type="entry name" value="DEXDc"/>
    <property type="match status" value="1"/>
</dbReference>
<dbReference type="Pfam" id="PF09416">
    <property type="entry name" value="UPF1_Zn_bind"/>
    <property type="match status" value="1"/>
</dbReference>
<name>A0A1W0WN64_HYPEX</name>
<reference evidence="6" key="1">
    <citation type="submission" date="2017-01" db="EMBL/GenBank/DDBJ databases">
        <title>Comparative genomics of anhydrobiosis in the tardigrade Hypsibius dujardini.</title>
        <authorList>
            <person name="Yoshida Y."/>
            <person name="Koutsovoulos G."/>
            <person name="Laetsch D."/>
            <person name="Stevens L."/>
            <person name="Kumar S."/>
            <person name="Horikawa D."/>
            <person name="Ishino K."/>
            <person name="Komine S."/>
            <person name="Tomita M."/>
            <person name="Blaxter M."/>
            <person name="Arakawa K."/>
        </authorList>
    </citation>
    <scope>NUCLEOTIDE SEQUENCE [LARGE SCALE GENOMIC DNA]</scope>
    <source>
        <strain evidence="6">Z151</strain>
    </source>
</reference>
<dbReference type="Gene3D" id="3.40.50.300">
    <property type="entry name" value="P-loop containing nucleotide triphosphate hydrolases"/>
    <property type="match status" value="2"/>
</dbReference>
<gene>
    <name evidence="5" type="ORF">BV898_09168</name>
</gene>
<dbReference type="SUPFAM" id="SSF50249">
    <property type="entry name" value="Nucleic acid-binding proteins"/>
    <property type="match status" value="2"/>
</dbReference>
<evidence type="ECO:0000259" key="4">
    <source>
        <dbReference type="SMART" id="SM00955"/>
    </source>
</evidence>
<proteinExistence type="predicted"/>
<feature type="domain" description="RNB" evidence="4">
    <location>
        <begin position="1112"/>
        <end position="1448"/>
    </location>
</feature>
<dbReference type="GO" id="GO:0000184">
    <property type="term" value="P:nuclear-transcribed mRNA catabolic process, nonsense-mediated decay"/>
    <property type="evidence" value="ECO:0007669"/>
    <property type="project" value="InterPro"/>
</dbReference>
<dbReference type="Pfam" id="PF13087">
    <property type="entry name" value="AAA_12"/>
    <property type="match status" value="2"/>
</dbReference>
<dbReference type="GO" id="GO:0000175">
    <property type="term" value="F:3'-5'-RNA exonuclease activity"/>
    <property type="evidence" value="ECO:0007669"/>
    <property type="project" value="TreeGrafter"/>
</dbReference>
<dbReference type="PANTHER" id="PTHR23355">
    <property type="entry name" value="RIBONUCLEASE"/>
    <property type="match status" value="1"/>
</dbReference>
<feature type="domain" description="Helicase ATP-binding" evidence="3">
    <location>
        <begin position="426"/>
        <end position="639"/>
    </location>
</feature>
<dbReference type="CDD" id="cd18808">
    <property type="entry name" value="SF1_C_Upf1"/>
    <property type="match status" value="1"/>
</dbReference>
<evidence type="ECO:0000256" key="1">
    <source>
        <dbReference type="ARBA" id="ARBA00048432"/>
    </source>
</evidence>
<feature type="domain" description="AAA+ ATPase" evidence="2">
    <location>
        <begin position="443"/>
        <end position="649"/>
    </location>
</feature>
<dbReference type="Gene3D" id="2.40.50.690">
    <property type="match status" value="1"/>
</dbReference>
<protein>
    <submittedName>
        <fullName evidence="5">DIS3-like exonuclease 2</fullName>
    </submittedName>
</protein>
<dbReference type="OrthoDB" id="5805783at2759"/>
<dbReference type="GO" id="GO:0008270">
    <property type="term" value="F:zinc ion binding"/>
    <property type="evidence" value="ECO:0007669"/>
    <property type="project" value="InterPro"/>
</dbReference>
<accession>A0A1W0WN64</accession>
<dbReference type="InterPro" id="IPR047187">
    <property type="entry name" value="SF1_C_Upf1"/>
</dbReference>
<dbReference type="InterPro" id="IPR014001">
    <property type="entry name" value="Helicase_ATP-bd"/>
</dbReference>
<dbReference type="GO" id="GO:0005524">
    <property type="term" value="F:ATP binding"/>
    <property type="evidence" value="ECO:0007669"/>
    <property type="project" value="InterPro"/>
</dbReference>
<keyword evidence="5" id="KW-0378">Hydrolase</keyword>
<evidence type="ECO:0000313" key="5">
    <source>
        <dbReference type="EMBL" id="OQV16656.1"/>
    </source>
</evidence>
<dbReference type="EMBL" id="MTYJ01000071">
    <property type="protein sequence ID" value="OQV16656.1"/>
    <property type="molecule type" value="Genomic_DNA"/>
</dbReference>
<organism evidence="5 6">
    <name type="scientific">Hypsibius exemplaris</name>
    <name type="common">Freshwater tardigrade</name>
    <dbReference type="NCBI Taxonomy" id="2072580"/>
    <lineage>
        <taxon>Eukaryota</taxon>
        <taxon>Metazoa</taxon>
        <taxon>Ecdysozoa</taxon>
        <taxon>Tardigrada</taxon>
        <taxon>Eutardigrada</taxon>
        <taxon>Parachela</taxon>
        <taxon>Hypsibioidea</taxon>
        <taxon>Hypsibiidae</taxon>
        <taxon>Hypsibius</taxon>
    </lineage>
</organism>
<dbReference type="InterPro" id="IPR003593">
    <property type="entry name" value="AAA+_ATPase"/>
</dbReference>
<sequence>MRPTDPDVTLVQTCSGDSPTLMESEGTSPLEEAAAECSYCGQQGDAFLIQCLEINCGLYFCNGCTSKESSQGRLESHIISHQRVSRHHKIAVSHRDVHSSEHGPTFEHKQGYYTVGCCPLDSDTISLTDDSSNSGPNDGSCISGSGRFCELRQITWKKYRVESKVLPMIDRSHPTWNHFNEELAQVPSEIDQNGCTLISRKDINAQERAWFLSKSGLAQLLNKPDLLGAPVYSFMTADDYDRHFSGLFEVDRAVSRTITLINWDKDDPSSRAIKWLEFETTAEIHKTELSLLQNARKTVDLLLARLELAVPVHIVSIRSRKDTMIFRVDFHDPAAPSGKWDTNMDNSPVTEEDLTGIFGIRIGYEETRYNRQLSALNRFITNSDFHAHQSVIFRSILGTCGGSLLPRVERDWSINLAQRHYNLAPSQQTLNEYQETAVQMALNEPICLIQGPPGTGKTHTLAAIVRNVLFLWPKAKILCVAPSNVPTDNIALRLAEEFGDKVLRISSKKDQGRAVSDASQALTLHHRLKHDSNVLRDMNESDDEILYQEAWNEEAGKLIARCSIICTTCNAAGSYNLRKVYFSNVFIDEATQASELDALIPITKARKRVVLIGDEHQLAVPKNIRFPELDHSNVNISIFERMIHLKQVPRVMLQMQYRMHISICDPVSKVIYGGRLHTELEVSKRRLSDKLSFIMRRLRPAEADIIRRIVAKLIKGGVLPKDIGVITFYSAQKLFLRDDILAEHVAQSLVVDTVDHFQGGEQEFILLSCVRSGKPSYGAIVGFLDEIRRMTVALTRAKMGLVIVGNRELLESAKKDHWKRVIGHYPVIVETGTLTVNALSPEQAYVRVLGKDNDINISGRYDRSDAMHGDLVIVEVHPPEEWKICSDALEEVQSFFQLTDLGDCVTVEDIKYLIDYGQYPARSSSYAAARDPNEAFESQGRIWMDIVNHYLAPGDVEPHWLQRTGKVVSIMASTGNRDFVGCIPAGLGVQWNSTRKAFLLEPIDPRMPRAWIRMRDTPEELRKRVADETDLHLRTEYFYASYTDSHTEQSGSTSHFGRITGINDRRAGMAMTHTKNILVENRIRNDGYPVDQVQTIIEKSIALHLAEPEESSEDFREQCVFTIDPPAAGDLDDAVSYRRLTNGNSEVGVHIADVSSFVEVGSKLDQHLRERGCSVYTIDKVVHMMPETLVYQCSLLKDKERRVVSVVYEISPAGMIVKYRITRGRICSWAQLTYSDAEVIIQKLSVSEHLSDSGDREAEVCHAIRSVNAITQMLRTKRFARGARAVNLGKTEYGKGKDGLPMLIPEDHLQSSQLIEELALLTNCIAAWEIQKAFPNVALLRRQQPPRADVLPALRRLCKLEGLEISNAAQQSMPALLDEVAVRRLDLLPALQAQCTKKMRLAEYVCSGNERDTHHYSLNVPHYTHMTSPIRRYADIWVHRLLLAAQEQNPRVPDGLTPEMMNDIASACNVAHGAAKSCSAASQSLYMGLHLQKKYGGSSREMGTVVAVYGALRAVDILAPELGFTTRVFLREQVIRSRVSHRVAEGRQLLELEWEQYDGEKIVIDKLGMGSPIEVDVGLKDGNVRLIKIAITPPHLRRLHKTN</sequence>
<dbReference type="Proteomes" id="UP000192578">
    <property type="component" value="Unassembled WGS sequence"/>
</dbReference>
<dbReference type="GO" id="GO:0000932">
    <property type="term" value="C:P-body"/>
    <property type="evidence" value="ECO:0007669"/>
    <property type="project" value="TreeGrafter"/>
</dbReference>
<evidence type="ECO:0000259" key="3">
    <source>
        <dbReference type="SMART" id="SM00487"/>
    </source>
</evidence>
<keyword evidence="6" id="KW-1185">Reference proteome</keyword>
<dbReference type="SMR" id="A0A1W0WN64"/>
<comment type="catalytic activity">
    <reaction evidence="1">
        <text>ATP + H2O = ADP + phosphate + H(+)</text>
        <dbReference type="Rhea" id="RHEA:13065"/>
        <dbReference type="ChEBI" id="CHEBI:15377"/>
        <dbReference type="ChEBI" id="CHEBI:15378"/>
        <dbReference type="ChEBI" id="CHEBI:30616"/>
        <dbReference type="ChEBI" id="CHEBI:43474"/>
        <dbReference type="ChEBI" id="CHEBI:456216"/>
        <dbReference type="EC" id="3.6.4.12"/>
    </reaction>
    <physiologicalReaction direction="left-to-right" evidence="1">
        <dbReference type="Rhea" id="RHEA:13066"/>
    </physiologicalReaction>
</comment>
<dbReference type="InterPro" id="IPR027417">
    <property type="entry name" value="P-loop_NTPase"/>
</dbReference>
<dbReference type="SMART" id="SM00382">
    <property type="entry name" value="AAA"/>
    <property type="match status" value="1"/>
</dbReference>
<dbReference type="InterPro" id="IPR001900">
    <property type="entry name" value="RNase_II/R"/>
</dbReference>
<comment type="caution">
    <text evidence="5">The sequence shown here is derived from an EMBL/GenBank/DDBJ whole genome shotgun (WGS) entry which is preliminary data.</text>
</comment>
<dbReference type="Pfam" id="PF00773">
    <property type="entry name" value="RNB"/>
    <property type="match status" value="1"/>
</dbReference>
<dbReference type="SUPFAM" id="SSF52540">
    <property type="entry name" value="P-loop containing nucleoside triphosphate hydrolases"/>
    <property type="match status" value="1"/>
</dbReference>
<dbReference type="PANTHER" id="PTHR23355:SF42">
    <property type="entry name" value="RIBONUCLEASE II, CHLOROPLASTIC_MITOCHONDRIAL"/>
    <property type="match status" value="1"/>
</dbReference>
<dbReference type="InterPro" id="IPR041677">
    <property type="entry name" value="DNA2/NAM7_AAA_11"/>
</dbReference>
<dbReference type="InterPro" id="IPR041679">
    <property type="entry name" value="DNA2/NAM7-like_C"/>
</dbReference>
<dbReference type="SMART" id="SM00955">
    <property type="entry name" value="RNB"/>
    <property type="match status" value="1"/>
</dbReference>
<evidence type="ECO:0000313" key="6">
    <source>
        <dbReference type="Proteomes" id="UP000192578"/>
    </source>
</evidence>
<dbReference type="Pfam" id="PF13086">
    <property type="entry name" value="AAA_11"/>
    <property type="match status" value="2"/>
</dbReference>
<dbReference type="InterPro" id="IPR050180">
    <property type="entry name" value="RNR_Ribonuclease"/>
</dbReference>
<dbReference type="InterPro" id="IPR018999">
    <property type="entry name" value="UPF1_CH/ZBD"/>
</dbReference>
<dbReference type="GO" id="GO:0003724">
    <property type="term" value="F:RNA helicase activity"/>
    <property type="evidence" value="ECO:0007669"/>
    <property type="project" value="InterPro"/>
</dbReference>
<keyword evidence="5" id="KW-0540">Nuclease</keyword>